<accession>A0ABS3CJM1</accession>
<evidence type="ECO:0000259" key="5">
    <source>
        <dbReference type="Pfam" id="PF04542"/>
    </source>
</evidence>
<evidence type="ECO:0000256" key="3">
    <source>
        <dbReference type="ARBA" id="ARBA00023082"/>
    </source>
</evidence>
<evidence type="ECO:0000256" key="2">
    <source>
        <dbReference type="ARBA" id="ARBA00023015"/>
    </source>
</evidence>
<dbReference type="RefSeq" id="WP_206587971.1">
    <property type="nucleotide sequence ID" value="NZ_JAFKCU010000005.1"/>
</dbReference>
<proteinExistence type="inferred from homology"/>
<dbReference type="InterPro" id="IPR014284">
    <property type="entry name" value="RNA_pol_sigma-70_dom"/>
</dbReference>
<dbReference type="NCBIfam" id="TIGR02937">
    <property type="entry name" value="sigma70-ECF"/>
    <property type="match status" value="1"/>
</dbReference>
<keyword evidence="8" id="KW-1185">Reference proteome</keyword>
<gene>
    <name evidence="7" type="ORF">J0A69_17790</name>
</gene>
<dbReference type="InterPro" id="IPR013249">
    <property type="entry name" value="RNA_pol_sigma70_r4_t2"/>
</dbReference>
<dbReference type="Gene3D" id="1.10.10.10">
    <property type="entry name" value="Winged helix-like DNA-binding domain superfamily/Winged helix DNA-binding domain"/>
    <property type="match status" value="1"/>
</dbReference>
<protein>
    <submittedName>
        <fullName evidence="7">RNA polymerase sigma factor</fullName>
    </submittedName>
</protein>
<dbReference type="Proteomes" id="UP000664480">
    <property type="component" value="Unassembled WGS sequence"/>
</dbReference>
<comment type="caution">
    <text evidence="7">The sequence shown here is derived from an EMBL/GenBank/DDBJ whole genome shotgun (WGS) entry which is preliminary data.</text>
</comment>
<dbReference type="PANTHER" id="PTHR43133">
    <property type="entry name" value="RNA POLYMERASE ECF-TYPE SIGMA FACTO"/>
    <property type="match status" value="1"/>
</dbReference>
<evidence type="ECO:0000256" key="1">
    <source>
        <dbReference type="ARBA" id="ARBA00010641"/>
    </source>
</evidence>
<keyword evidence="3" id="KW-0731">Sigma factor</keyword>
<organism evidence="7 8">
    <name type="scientific">Algoriphagus pacificus</name>
    <dbReference type="NCBI Taxonomy" id="2811234"/>
    <lineage>
        <taxon>Bacteria</taxon>
        <taxon>Pseudomonadati</taxon>
        <taxon>Bacteroidota</taxon>
        <taxon>Cytophagia</taxon>
        <taxon>Cytophagales</taxon>
        <taxon>Cyclobacteriaceae</taxon>
        <taxon>Algoriphagus</taxon>
    </lineage>
</organism>
<dbReference type="InterPro" id="IPR013324">
    <property type="entry name" value="RNA_pol_sigma_r3/r4-like"/>
</dbReference>
<dbReference type="SUPFAM" id="SSF88659">
    <property type="entry name" value="Sigma3 and sigma4 domains of RNA polymerase sigma factors"/>
    <property type="match status" value="1"/>
</dbReference>
<dbReference type="Gene3D" id="1.10.1740.10">
    <property type="match status" value="1"/>
</dbReference>
<feature type="domain" description="RNA polymerase sigma factor 70 region 4 type 2" evidence="6">
    <location>
        <begin position="116"/>
        <end position="168"/>
    </location>
</feature>
<dbReference type="Pfam" id="PF04542">
    <property type="entry name" value="Sigma70_r2"/>
    <property type="match status" value="1"/>
</dbReference>
<evidence type="ECO:0000256" key="4">
    <source>
        <dbReference type="ARBA" id="ARBA00023163"/>
    </source>
</evidence>
<name>A0ABS3CJM1_9BACT</name>
<keyword evidence="4" id="KW-0804">Transcription</keyword>
<dbReference type="PANTHER" id="PTHR43133:SF46">
    <property type="entry name" value="RNA POLYMERASE SIGMA-70 FACTOR ECF SUBFAMILY"/>
    <property type="match status" value="1"/>
</dbReference>
<dbReference type="InterPro" id="IPR013325">
    <property type="entry name" value="RNA_pol_sigma_r2"/>
</dbReference>
<dbReference type="CDD" id="cd06171">
    <property type="entry name" value="Sigma70_r4"/>
    <property type="match status" value="1"/>
</dbReference>
<feature type="domain" description="RNA polymerase sigma-70 region 2" evidence="5">
    <location>
        <begin position="23"/>
        <end position="90"/>
    </location>
</feature>
<dbReference type="EMBL" id="JAFKCU010000005">
    <property type="protein sequence ID" value="MBN7817296.1"/>
    <property type="molecule type" value="Genomic_DNA"/>
</dbReference>
<dbReference type="InterPro" id="IPR036388">
    <property type="entry name" value="WH-like_DNA-bd_sf"/>
</dbReference>
<comment type="similarity">
    <text evidence="1">Belongs to the sigma-70 factor family. ECF subfamily.</text>
</comment>
<dbReference type="InterPro" id="IPR007627">
    <property type="entry name" value="RNA_pol_sigma70_r2"/>
</dbReference>
<dbReference type="InterPro" id="IPR039425">
    <property type="entry name" value="RNA_pol_sigma-70-like"/>
</dbReference>
<keyword evidence="2" id="KW-0805">Transcription regulation</keyword>
<evidence type="ECO:0000313" key="7">
    <source>
        <dbReference type="EMBL" id="MBN7817296.1"/>
    </source>
</evidence>
<dbReference type="Pfam" id="PF08281">
    <property type="entry name" value="Sigma70_r4_2"/>
    <property type="match status" value="1"/>
</dbReference>
<reference evidence="7 8" key="1">
    <citation type="submission" date="2021-03" db="EMBL/GenBank/DDBJ databases">
        <title>novel species isolated from a fishpond in China.</title>
        <authorList>
            <person name="Lu H."/>
            <person name="Cai Z."/>
        </authorList>
    </citation>
    <scope>NUCLEOTIDE SEQUENCE [LARGE SCALE GENOMIC DNA]</scope>
    <source>
        <strain evidence="7 8">YJ13C</strain>
    </source>
</reference>
<sequence length="182" mass="21621">MNYTDEELISGCKRRSVKHEEVFYKKYYGYVMGISLSYSKDRDLALEITNDAFLKFFGTIKKVENFQTIKAWLRRITVNTAIDYYRRNKKFQNQSDFEIDIPNQYEVNAISNLGYEDIIRLINQLQEDQKLVFNLYEIEGFSHKEIADRLGITEGSSRVYLTRAKVKLRQLVQTHLNEYEGR</sequence>
<evidence type="ECO:0000313" key="8">
    <source>
        <dbReference type="Proteomes" id="UP000664480"/>
    </source>
</evidence>
<evidence type="ECO:0000259" key="6">
    <source>
        <dbReference type="Pfam" id="PF08281"/>
    </source>
</evidence>
<dbReference type="SUPFAM" id="SSF88946">
    <property type="entry name" value="Sigma2 domain of RNA polymerase sigma factors"/>
    <property type="match status" value="1"/>
</dbReference>